<dbReference type="Proteomes" id="UP001275436">
    <property type="component" value="Unassembled WGS sequence"/>
</dbReference>
<comment type="caution">
    <text evidence="1">The sequence shown here is derived from an EMBL/GenBank/DDBJ whole genome shotgun (WGS) entry which is preliminary data.</text>
</comment>
<dbReference type="RefSeq" id="WP_317958068.1">
    <property type="nucleotide sequence ID" value="NZ_BSKO01000001.1"/>
</dbReference>
<accession>A0ABQ5TH31</accession>
<proteinExistence type="predicted"/>
<evidence type="ECO:0000313" key="2">
    <source>
        <dbReference type="Proteomes" id="UP001275436"/>
    </source>
</evidence>
<protein>
    <submittedName>
        <fullName evidence="1">Uncharacterized protein</fullName>
    </submittedName>
</protein>
<name>A0ABQ5TH31_9BACI</name>
<organism evidence="1 2">
    <name type="scientific">Oceanobacillus kimchii</name>
    <dbReference type="NCBI Taxonomy" id="746691"/>
    <lineage>
        <taxon>Bacteria</taxon>
        <taxon>Bacillati</taxon>
        <taxon>Bacillota</taxon>
        <taxon>Bacilli</taxon>
        <taxon>Bacillales</taxon>
        <taxon>Bacillaceae</taxon>
        <taxon>Oceanobacillus</taxon>
    </lineage>
</organism>
<sequence>MDYSQERLCSLLEQNGFYFVGNGDLNSKKYSNDQESIIFFIGEKGWDAFDQKGNDYSGLNYQTTEVGNLISSYKKG</sequence>
<reference evidence="1 2" key="1">
    <citation type="submission" date="2023-02" db="EMBL/GenBank/DDBJ databases">
        <title>Oceanobacillus kimchii IFOP_LL358 isolated form Alexandrium catenella lab strain.</title>
        <authorList>
            <person name="Gajardo G."/>
            <person name="Ueki S."/>
            <person name="Maruyama F."/>
        </authorList>
    </citation>
    <scope>NUCLEOTIDE SEQUENCE [LARGE SCALE GENOMIC DNA]</scope>
    <source>
        <strain evidence="1 2">IFOP_LL358</strain>
    </source>
</reference>
<gene>
    <name evidence="1" type="ORF">MACH08_19700</name>
</gene>
<keyword evidence="2" id="KW-1185">Reference proteome</keyword>
<evidence type="ECO:0000313" key="1">
    <source>
        <dbReference type="EMBL" id="GLO66186.1"/>
    </source>
</evidence>
<dbReference type="EMBL" id="BSKO01000001">
    <property type="protein sequence ID" value="GLO66186.1"/>
    <property type="molecule type" value="Genomic_DNA"/>
</dbReference>